<dbReference type="PIRSF" id="PIRSF017617">
    <property type="entry name" value="Thr_aldolase"/>
    <property type="match status" value="1"/>
</dbReference>
<gene>
    <name evidence="7" type="ORF">JF886_13655</name>
</gene>
<evidence type="ECO:0000313" key="8">
    <source>
        <dbReference type="Proteomes" id="UP000606991"/>
    </source>
</evidence>
<dbReference type="NCBIfam" id="NF041359">
    <property type="entry name" value="GntG_guanitoxin"/>
    <property type="match status" value="1"/>
</dbReference>
<dbReference type="InterPro" id="IPR023603">
    <property type="entry name" value="Low_specificity_L-TA-like"/>
</dbReference>
<dbReference type="SUPFAM" id="SSF53383">
    <property type="entry name" value="PLP-dependent transferases"/>
    <property type="match status" value="1"/>
</dbReference>
<comment type="cofactor">
    <cofactor evidence="1">
        <name>pyridoxal 5'-phosphate</name>
        <dbReference type="ChEBI" id="CHEBI:597326"/>
    </cofactor>
</comment>
<dbReference type="GO" id="GO:0006567">
    <property type="term" value="P:L-threonine catabolic process"/>
    <property type="evidence" value="ECO:0007669"/>
    <property type="project" value="TreeGrafter"/>
</dbReference>
<keyword evidence="3" id="KW-0663">Pyridoxal phosphate</keyword>
<dbReference type="EMBL" id="JAEKNS010000137">
    <property type="protein sequence ID" value="MBJ7595875.1"/>
    <property type="molecule type" value="Genomic_DNA"/>
</dbReference>
<evidence type="ECO:0000256" key="5">
    <source>
        <dbReference type="PIRSR" id="PIRSR017617-1"/>
    </source>
</evidence>
<evidence type="ECO:0000256" key="4">
    <source>
        <dbReference type="ARBA" id="ARBA00023239"/>
    </source>
</evidence>
<dbReference type="FunFam" id="3.40.640.10:FF:000030">
    <property type="entry name" value="Low-specificity L-threonine aldolase"/>
    <property type="match status" value="1"/>
</dbReference>
<evidence type="ECO:0000256" key="3">
    <source>
        <dbReference type="ARBA" id="ARBA00022898"/>
    </source>
</evidence>
<dbReference type="InterPro" id="IPR001597">
    <property type="entry name" value="ArAA_b-elim_lyase/Thr_aldolase"/>
</dbReference>
<dbReference type="GO" id="GO:0005829">
    <property type="term" value="C:cytosol"/>
    <property type="evidence" value="ECO:0007669"/>
    <property type="project" value="TreeGrafter"/>
</dbReference>
<proteinExistence type="inferred from homology"/>
<dbReference type="Gene3D" id="3.40.640.10">
    <property type="entry name" value="Type I PLP-dependent aspartate aminotransferase-like (Major domain)"/>
    <property type="match status" value="1"/>
</dbReference>
<keyword evidence="4" id="KW-0456">Lyase</keyword>
<feature type="domain" description="Aromatic amino acid beta-eliminating lyase/threonine aldolase" evidence="6">
    <location>
        <begin position="9"/>
        <end position="292"/>
    </location>
</feature>
<organism evidence="7 8">
    <name type="scientific">Candidatus Aeolococcus gillhamiae</name>
    <dbReference type="NCBI Taxonomy" id="3127015"/>
    <lineage>
        <taxon>Bacteria</taxon>
        <taxon>Bacillati</taxon>
        <taxon>Candidatus Dormiibacterota</taxon>
        <taxon>Candidatus Dormibacteria</taxon>
        <taxon>Candidatus Aeolococcales</taxon>
        <taxon>Candidatus Aeolococcaceae</taxon>
        <taxon>Candidatus Aeolococcus</taxon>
    </lineage>
</organism>
<reference evidence="7 8" key="1">
    <citation type="submission" date="2020-10" db="EMBL/GenBank/DDBJ databases">
        <title>Ca. Dormibacterota MAGs.</title>
        <authorList>
            <person name="Montgomery K."/>
        </authorList>
    </citation>
    <scope>NUCLEOTIDE SEQUENCE [LARGE SCALE GENOMIC DNA]</scope>
    <source>
        <strain evidence="7">SC8812_S17_18</strain>
    </source>
</reference>
<comment type="similarity">
    <text evidence="2">Belongs to the threonine aldolase family.</text>
</comment>
<protein>
    <submittedName>
        <fullName evidence="7">Low specificity L-threonine aldolase</fullName>
    </submittedName>
</protein>
<dbReference type="Proteomes" id="UP000606991">
    <property type="component" value="Unassembled WGS sequence"/>
</dbReference>
<evidence type="ECO:0000313" key="7">
    <source>
        <dbReference type="EMBL" id="MBJ7595875.1"/>
    </source>
</evidence>
<dbReference type="AlphaFoldDB" id="A0A934K524"/>
<dbReference type="RefSeq" id="WP_337313397.1">
    <property type="nucleotide sequence ID" value="NZ_JAEKNS010000137.1"/>
</dbReference>
<dbReference type="Pfam" id="PF01212">
    <property type="entry name" value="Beta_elim_lyase"/>
    <property type="match status" value="1"/>
</dbReference>
<dbReference type="PANTHER" id="PTHR48097">
    <property type="entry name" value="L-THREONINE ALDOLASE-RELATED"/>
    <property type="match status" value="1"/>
</dbReference>
<accession>A0A934K524</accession>
<dbReference type="InterPro" id="IPR015421">
    <property type="entry name" value="PyrdxlP-dep_Trfase_major"/>
</dbReference>
<evidence type="ECO:0000259" key="6">
    <source>
        <dbReference type="Pfam" id="PF01212"/>
    </source>
</evidence>
<evidence type="ECO:0000256" key="2">
    <source>
        <dbReference type="ARBA" id="ARBA00006966"/>
    </source>
</evidence>
<feature type="modified residue" description="N6-(pyridoxal phosphate)lysine" evidence="5">
    <location>
        <position position="205"/>
    </location>
</feature>
<dbReference type="InterPro" id="IPR015422">
    <property type="entry name" value="PyrdxlP-dep_Trfase_small"/>
</dbReference>
<dbReference type="InterPro" id="IPR015424">
    <property type="entry name" value="PyrdxlP-dep_Trfase"/>
</dbReference>
<name>A0A934K524_9BACT</name>
<dbReference type="Gene3D" id="3.90.1150.10">
    <property type="entry name" value="Aspartate Aminotransferase, domain 1"/>
    <property type="match status" value="1"/>
</dbReference>
<sequence length="351" mass="35688">MSPSSAPVDLRSDTFTTPDGEMRAVMARAEVGDDVWGEDPTVHRLEEEVASRLGKEAAVFVPSGTMGNLASLCAQTRPGNDVIVDSQSHVVLNEAGGAGAIAGVMISTVDAVGGAPAAAQVTAVLRVPDIHHPVARLLWLENTHGARAGMAVSADAMAAAAGVAHGAGLRVHCDGARLFNAAVALGVDPTRLVSACDTVSVCLSKGLGAPVGSVVSGDAACITEVRLWRKRLGGGMRQAGILAAAGLHALSHNIDRLAEDHANAAVLAAALRGTPGVSVVEVAVPTNMVMLDTDVPAQQVVDAAAHDGVLIHALSDHRVRCVTHRDLDRAAVGRAADVLSGFFAGRLTAAG</sequence>
<dbReference type="GO" id="GO:0008732">
    <property type="term" value="F:L-allo-threonine aldolase activity"/>
    <property type="evidence" value="ECO:0007669"/>
    <property type="project" value="TreeGrafter"/>
</dbReference>
<dbReference type="GO" id="GO:0006545">
    <property type="term" value="P:glycine biosynthetic process"/>
    <property type="evidence" value="ECO:0007669"/>
    <property type="project" value="TreeGrafter"/>
</dbReference>
<dbReference type="PANTHER" id="PTHR48097:SF9">
    <property type="entry name" value="L-THREONINE ALDOLASE"/>
    <property type="match status" value="1"/>
</dbReference>
<evidence type="ECO:0000256" key="1">
    <source>
        <dbReference type="ARBA" id="ARBA00001933"/>
    </source>
</evidence>
<comment type="caution">
    <text evidence="7">The sequence shown here is derived from an EMBL/GenBank/DDBJ whole genome shotgun (WGS) entry which is preliminary data.</text>
</comment>